<accession>A0A6N3B3S8</accession>
<protein>
    <submittedName>
        <fullName evidence="6">HTH-type transcriptional regulator GltC</fullName>
    </submittedName>
</protein>
<dbReference type="RefSeq" id="WP_123833529.1">
    <property type="nucleotide sequence ID" value="NZ_CACRTX010000008.1"/>
</dbReference>
<evidence type="ECO:0000256" key="2">
    <source>
        <dbReference type="ARBA" id="ARBA00023015"/>
    </source>
</evidence>
<comment type="similarity">
    <text evidence="1">Belongs to the LysR transcriptional regulatory family.</text>
</comment>
<dbReference type="PRINTS" id="PR00039">
    <property type="entry name" value="HTHLYSR"/>
</dbReference>
<dbReference type="InterPro" id="IPR050950">
    <property type="entry name" value="HTH-type_LysR_regulators"/>
</dbReference>
<dbReference type="InterPro" id="IPR036390">
    <property type="entry name" value="WH_DNA-bd_sf"/>
</dbReference>
<dbReference type="SUPFAM" id="SSF46785">
    <property type="entry name" value="Winged helix' DNA-binding domain"/>
    <property type="match status" value="1"/>
</dbReference>
<gene>
    <name evidence="6" type="primary">gltC_3</name>
    <name evidence="6" type="ORF">ECLFYP2_02169</name>
</gene>
<dbReference type="AlphaFoldDB" id="A0A6N3B3S8"/>
<sequence length="296" mass="33633">MDTQIIRDFITLTKYKNYSLAAEECYISQSTLSKRIKRLEHQLGVPLFERTTKSVELSEYGEVFKPYAEKMLSLENECLQELHSMLPKNQNTLIIGAIPSLAKYHLTDLITKFILQSKVDVHVITDPSEKLELSLKEGRCDAAFIRDVYDPTQIFNKQQITTDQLMAVVPNSHRYANKAQITIKELQNERFVLLPEGSRPYNTVIDLCAENNFSPKIVFTDSKISNIIDFVSNGLGISLLMNKNITEGYKETVTVIPLSPAISQSVDLCMVKSQEKSLAQQKLLSFVKKSDCTNRQ</sequence>
<dbReference type="Pfam" id="PF03466">
    <property type="entry name" value="LysR_substrate"/>
    <property type="match status" value="1"/>
</dbReference>
<dbReference type="FunFam" id="1.10.10.10:FF:000001">
    <property type="entry name" value="LysR family transcriptional regulator"/>
    <property type="match status" value="1"/>
</dbReference>
<keyword evidence="2" id="KW-0805">Transcription regulation</keyword>
<dbReference type="Gene3D" id="3.40.190.290">
    <property type="match status" value="1"/>
</dbReference>
<dbReference type="SUPFAM" id="SSF53850">
    <property type="entry name" value="Periplasmic binding protein-like II"/>
    <property type="match status" value="1"/>
</dbReference>
<dbReference type="Gene3D" id="1.10.10.10">
    <property type="entry name" value="Winged helix-like DNA-binding domain superfamily/Winged helix DNA-binding domain"/>
    <property type="match status" value="1"/>
</dbReference>
<evidence type="ECO:0000256" key="1">
    <source>
        <dbReference type="ARBA" id="ARBA00009437"/>
    </source>
</evidence>
<evidence type="ECO:0000256" key="3">
    <source>
        <dbReference type="ARBA" id="ARBA00023125"/>
    </source>
</evidence>
<dbReference type="InterPro" id="IPR036388">
    <property type="entry name" value="WH-like_DNA-bd_sf"/>
</dbReference>
<dbReference type="PROSITE" id="PS50931">
    <property type="entry name" value="HTH_LYSR"/>
    <property type="match status" value="1"/>
</dbReference>
<dbReference type="InterPro" id="IPR000847">
    <property type="entry name" value="LysR_HTH_N"/>
</dbReference>
<dbReference type="GO" id="GO:0005829">
    <property type="term" value="C:cytosol"/>
    <property type="evidence" value="ECO:0007669"/>
    <property type="project" value="TreeGrafter"/>
</dbReference>
<proteinExistence type="inferred from homology"/>
<dbReference type="EMBL" id="CACRTX010000008">
    <property type="protein sequence ID" value="VYT99535.1"/>
    <property type="molecule type" value="Genomic_DNA"/>
</dbReference>
<feature type="domain" description="HTH lysR-type" evidence="5">
    <location>
        <begin position="1"/>
        <end position="58"/>
    </location>
</feature>
<dbReference type="GO" id="GO:0003700">
    <property type="term" value="F:DNA-binding transcription factor activity"/>
    <property type="evidence" value="ECO:0007669"/>
    <property type="project" value="InterPro"/>
</dbReference>
<dbReference type="Pfam" id="PF00126">
    <property type="entry name" value="HTH_1"/>
    <property type="match status" value="1"/>
</dbReference>
<keyword evidence="4" id="KW-0804">Transcription</keyword>
<dbReference type="PANTHER" id="PTHR30419:SF8">
    <property type="entry name" value="NITROGEN ASSIMILATION TRANSCRIPTIONAL ACTIVATOR-RELATED"/>
    <property type="match status" value="1"/>
</dbReference>
<dbReference type="PANTHER" id="PTHR30419">
    <property type="entry name" value="HTH-TYPE TRANSCRIPTIONAL REGULATOR YBHD"/>
    <property type="match status" value="1"/>
</dbReference>
<organism evidence="6">
    <name type="scientific">Enterococcus casseliflavus</name>
    <name type="common">Enterococcus flavescens</name>
    <dbReference type="NCBI Taxonomy" id="37734"/>
    <lineage>
        <taxon>Bacteria</taxon>
        <taxon>Bacillati</taxon>
        <taxon>Bacillota</taxon>
        <taxon>Bacilli</taxon>
        <taxon>Lactobacillales</taxon>
        <taxon>Enterococcaceae</taxon>
        <taxon>Enterococcus</taxon>
    </lineage>
</organism>
<reference evidence="6" key="1">
    <citation type="submission" date="2019-11" db="EMBL/GenBank/DDBJ databases">
        <authorList>
            <person name="Feng L."/>
        </authorList>
    </citation>
    <scope>NUCLEOTIDE SEQUENCE</scope>
    <source>
        <strain evidence="6">ECasseliflavusLFYP2</strain>
    </source>
</reference>
<dbReference type="InterPro" id="IPR005119">
    <property type="entry name" value="LysR_subst-bd"/>
</dbReference>
<dbReference type="GO" id="GO:0003677">
    <property type="term" value="F:DNA binding"/>
    <property type="evidence" value="ECO:0007669"/>
    <property type="project" value="UniProtKB-KW"/>
</dbReference>
<dbReference type="CDD" id="cd05466">
    <property type="entry name" value="PBP2_LTTR_substrate"/>
    <property type="match status" value="1"/>
</dbReference>
<evidence type="ECO:0000256" key="4">
    <source>
        <dbReference type="ARBA" id="ARBA00023163"/>
    </source>
</evidence>
<keyword evidence="3" id="KW-0238">DNA-binding</keyword>
<evidence type="ECO:0000313" key="6">
    <source>
        <dbReference type="EMBL" id="VYT99535.1"/>
    </source>
</evidence>
<evidence type="ECO:0000259" key="5">
    <source>
        <dbReference type="PROSITE" id="PS50931"/>
    </source>
</evidence>
<name>A0A6N3B3S8_ENTCA</name>